<dbReference type="PANTHER" id="PTHR48069:SF3">
    <property type="entry name" value="DIHYDROFOLATE REDUCTASE"/>
    <property type="match status" value="1"/>
</dbReference>
<dbReference type="Proteomes" id="UP001652409">
    <property type="component" value="Unassembled WGS sequence"/>
</dbReference>
<name>A0ABT2TSQ9_9FIRM</name>
<dbReference type="Pfam" id="PF00186">
    <property type="entry name" value="DHFR_1"/>
    <property type="match status" value="1"/>
</dbReference>
<dbReference type="RefSeq" id="WP_158421305.1">
    <property type="nucleotide sequence ID" value="NZ_JAOQJL010000012.1"/>
</dbReference>
<dbReference type="EMBL" id="JAOQJL010000012">
    <property type="protein sequence ID" value="MCU6765273.1"/>
    <property type="molecule type" value="Genomic_DNA"/>
</dbReference>
<dbReference type="Gene3D" id="3.40.430.10">
    <property type="entry name" value="Dihydrofolate Reductase, subunit A"/>
    <property type="match status" value="1"/>
</dbReference>
<evidence type="ECO:0000313" key="10">
    <source>
        <dbReference type="Proteomes" id="UP001652409"/>
    </source>
</evidence>
<comment type="pathway">
    <text evidence="1 7">Cofactor biosynthesis; tetrahydrofolate biosynthesis; 5,6,7,8-tetrahydrofolate from 7,8-dihydrofolate: step 1/1.</text>
</comment>
<dbReference type="InterPro" id="IPR024072">
    <property type="entry name" value="DHFR-like_dom_sf"/>
</dbReference>
<evidence type="ECO:0000259" key="8">
    <source>
        <dbReference type="PROSITE" id="PS51330"/>
    </source>
</evidence>
<proteinExistence type="inferred from homology"/>
<protein>
    <recommendedName>
        <fullName evidence="3 7">Dihydrofolate reductase</fullName>
        <ecNumber evidence="3 7">1.5.1.3</ecNumber>
    </recommendedName>
</protein>
<comment type="caution">
    <text evidence="9">The sequence shown here is derived from an EMBL/GenBank/DDBJ whole genome shotgun (WGS) entry which is preliminary data.</text>
</comment>
<keyword evidence="5 7" id="KW-0521">NADP</keyword>
<comment type="similarity">
    <text evidence="2 7">Belongs to the dihydrofolate reductase family.</text>
</comment>
<reference evidence="9 10" key="1">
    <citation type="journal article" date="2021" name="ISME Commun">
        <title>Automated analysis of genomic sequences facilitates high-throughput and comprehensive description of bacteria.</title>
        <authorList>
            <person name="Hitch T.C.A."/>
        </authorList>
    </citation>
    <scope>NUCLEOTIDE SEQUENCE [LARGE SCALE GENOMIC DNA]</scope>
    <source>
        <strain evidence="9 10">Sanger_23</strain>
    </source>
</reference>
<evidence type="ECO:0000256" key="4">
    <source>
        <dbReference type="ARBA" id="ARBA00022563"/>
    </source>
</evidence>
<evidence type="ECO:0000256" key="2">
    <source>
        <dbReference type="ARBA" id="ARBA00009539"/>
    </source>
</evidence>
<accession>A0ABT2TSQ9</accession>
<keyword evidence="10" id="KW-1185">Reference proteome</keyword>
<evidence type="ECO:0000256" key="7">
    <source>
        <dbReference type="PIRNR" id="PIRNR000194"/>
    </source>
</evidence>
<comment type="catalytic activity">
    <reaction evidence="7">
        <text>(6S)-5,6,7,8-tetrahydrofolate + NADP(+) = 7,8-dihydrofolate + NADPH + H(+)</text>
        <dbReference type="Rhea" id="RHEA:15009"/>
        <dbReference type="ChEBI" id="CHEBI:15378"/>
        <dbReference type="ChEBI" id="CHEBI:57451"/>
        <dbReference type="ChEBI" id="CHEBI:57453"/>
        <dbReference type="ChEBI" id="CHEBI:57783"/>
        <dbReference type="ChEBI" id="CHEBI:58349"/>
        <dbReference type="EC" id="1.5.1.3"/>
    </reaction>
</comment>
<feature type="domain" description="DHFR" evidence="8">
    <location>
        <begin position="1"/>
        <end position="161"/>
    </location>
</feature>
<dbReference type="PROSITE" id="PS51330">
    <property type="entry name" value="DHFR_2"/>
    <property type="match status" value="1"/>
</dbReference>
<dbReference type="PIRSF" id="PIRSF000194">
    <property type="entry name" value="DHFR"/>
    <property type="match status" value="1"/>
</dbReference>
<organism evidence="9 10">
    <name type="scientific">Blautia ammoniilytica</name>
    <dbReference type="NCBI Taxonomy" id="2981782"/>
    <lineage>
        <taxon>Bacteria</taxon>
        <taxon>Bacillati</taxon>
        <taxon>Bacillota</taxon>
        <taxon>Clostridia</taxon>
        <taxon>Lachnospirales</taxon>
        <taxon>Lachnospiraceae</taxon>
        <taxon>Blautia</taxon>
    </lineage>
</organism>
<dbReference type="SUPFAM" id="SSF53597">
    <property type="entry name" value="Dihydrofolate reductase-like"/>
    <property type="match status" value="1"/>
</dbReference>
<dbReference type="EC" id="1.5.1.3" evidence="3 7"/>
<gene>
    <name evidence="9" type="ORF">OCV61_07560</name>
</gene>
<sequence>MKMIVAVDKNWGIGKNNDLLVSIPADMKMFRTETSGKVVVMGRKTLESFPGGLPLKNRTNIVLSGNPDYQVKGAIVAHSLQELLEEIKKYPKDQVYCIGGDSVYKMLLPYCDTAQVTKIDFAYEADRYFPNLDEMPQWQVAAESEEQTYFDLEYRFVRYERCK</sequence>
<evidence type="ECO:0000256" key="1">
    <source>
        <dbReference type="ARBA" id="ARBA00004903"/>
    </source>
</evidence>
<dbReference type="InterPro" id="IPR012259">
    <property type="entry name" value="DHFR"/>
</dbReference>
<evidence type="ECO:0000256" key="5">
    <source>
        <dbReference type="ARBA" id="ARBA00022857"/>
    </source>
</evidence>
<dbReference type="PANTHER" id="PTHR48069">
    <property type="entry name" value="DIHYDROFOLATE REDUCTASE"/>
    <property type="match status" value="1"/>
</dbReference>
<keyword evidence="6 7" id="KW-0560">Oxidoreductase</keyword>
<evidence type="ECO:0000256" key="3">
    <source>
        <dbReference type="ARBA" id="ARBA00012856"/>
    </source>
</evidence>
<dbReference type="InterPro" id="IPR001796">
    <property type="entry name" value="DHFR_dom"/>
</dbReference>
<dbReference type="PRINTS" id="PR00070">
    <property type="entry name" value="DHFR"/>
</dbReference>
<dbReference type="CDD" id="cd00209">
    <property type="entry name" value="DHFR"/>
    <property type="match status" value="1"/>
</dbReference>
<keyword evidence="4 7" id="KW-0554">One-carbon metabolism</keyword>
<evidence type="ECO:0000256" key="6">
    <source>
        <dbReference type="ARBA" id="ARBA00023002"/>
    </source>
</evidence>
<comment type="function">
    <text evidence="7">Key enzyme in folate metabolism. Catalyzes an essential reaction for de novo glycine and purine synthesis, and for DNA precursor synthesis.</text>
</comment>
<evidence type="ECO:0000313" key="9">
    <source>
        <dbReference type="EMBL" id="MCU6765273.1"/>
    </source>
</evidence>